<organism evidence="2 3">
    <name type="scientific">Shewanella atlantica</name>
    <dbReference type="NCBI Taxonomy" id="271099"/>
    <lineage>
        <taxon>Bacteria</taxon>
        <taxon>Pseudomonadati</taxon>
        <taxon>Pseudomonadota</taxon>
        <taxon>Gammaproteobacteria</taxon>
        <taxon>Alteromonadales</taxon>
        <taxon>Shewanellaceae</taxon>
        <taxon>Shewanella</taxon>
    </lineage>
</organism>
<keyword evidence="3" id="KW-1185">Reference proteome</keyword>
<keyword evidence="2" id="KW-0808">Transferase</keyword>
<proteinExistence type="predicted"/>
<reference evidence="2 3" key="1">
    <citation type="submission" date="2018-12" db="EMBL/GenBank/DDBJ databases">
        <authorList>
            <person name="Yu L."/>
        </authorList>
    </citation>
    <scope>NUCLEOTIDE SEQUENCE [LARGE SCALE GENOMIC DNA]</scope>
    <source>
        <strain evidence="2 3">HAW-EB5</strain>
    </source>
</reference>
<dbReference type="InterPro" id="IPR004045">
    <property type="entry name" value="Glutathione_S-Trfase_N"/>
</dbReference>
<dbReference type="PANTHER" id="PTHR43968">
    <property type="match status" value="1"/>
</dbReference>
<dbReference type="SUPFAM" id="SSF52833">
    <property type="entry name" value="Thioredoxin-like"/>
    <property type="match status" value="1"/>
</dbReference>
<evidence type="ECO:0000313" key="2">
    <source>
        <dbReference type="EMBL" id="RTR32082.1"/>
    </source>
</evidence>
<gene>
    <name evidence="2" type="ORF">EKG39_11650</name>
</gene>
<dbReference type="SUPFAM" id="SSF47616">
    <property type="entry name" value="GST C-terminal domain-like"/>
    <property type="match status" value="1"/>
</dbReference>
<dbReference type="Pfam" id="PF13410">
    <property type="entry name" value="GST_C_2"/>
    <property type="match status" value="1"/>
</dbReference>
<dbReference type="InterPro" id="IPR036282">
    <property type="entry name" value="Glutathione-S-Trfase_C_sf"/>
</dbReference>
<dbReference type="InterPro" id="IPR040079">
    <property type="entry name" value="Glutathione_S-Trfase"/>
</dbReference>
<dbReference type="Gene3D" id="3.40.30.10">
    <property type="entry name" value="Glutaredoxin"/>
    <property type="match status" value="1"/>
</dbReference>
<dbReference type="CDD" id="cd03196">
    <property type="entry name" value="GST_C_5"/>
    <property type="match status" value="1"/>
</dbReference>
<dbReference type="CDD" id="cd03060">
    <property type="entry name" value="GST_N_Omega_like"/>
    <property type="match status" value="1"/>
</dbReference>
<dbReference type="Gene3D" id="1.20.1050.10">
    <property type="match status" value="1"/>
</dbReference>
<evidence type="ECO:0000313" key="3">
    <source>
        <dbReference type="Proteomes" id="UP000282060"/>
    </source>
</evidence>
<dbReference type="SFLD" id="SFLDS00019">
    <property type="entry name" value="Glutathione_Transferase_(cytos"/>
    <property type="match status" value="1"/>
</dbReference>
<dbReference type="RefSeq" id="WP_126505927.1">
    <property type="nucleotide sequence ID" value="NZ_RXNV01000004.1"/>
</dbReference>
<dbReference type="PROSITE" id="PS50404">
    <property type="entry name" value="GST_NTER"/>
    <property type="match status" value="1"/>
</dbReference>
<dbReference type="InterPro" id="IPR050983">
    <property type="entry name" value="GST_Omega/HSP26"/>
</dbReference>
<sequence>MTLPTLYSFRRCPYAMRARLGIYLSGSQVSLREIVLKHKPEPMLQVSPKGTVPVLILEDDKVIDESLDIMLWALKHNDPDNLLLVGEPHKLEIAKALIEANDNEFKPWLDKYKYADRHPELSEENYRQQGEQFIAQLENLLAKNKQLLGPKPSIADFAIFPFVRQFAHVNKPWFKESPYLNVQRWLSGHLTSTTFNHIMKKYPTWLESEQEFLFGKESKQKELT</sequence>
<accession>A0A431W9C0</accession>
<dbReference type="EMBL" id="RXNV01000004">
    <property type="protein sequence ID" value="RTR32082.1"/>
    <property type="molecule type" value="Genomic_DNA"/>
</dbReference>
<dbReference type="OrthoDB" id="9813092at2"/>
<dbReference type="Proteomes" id="UP000282060">
    <property type="component" value="Unassembled WGS sequence"/>
</dbReference>
<name>A0A431W9C0_9GAMM</name>
<evidence type="ECO:0000259" key="1">
    <source>
        <dbReference type="PROSITE" id="PS50404"/>
    </source>
</evidence>
<dbReference type="PANTHER" id="PTHR43968:SF6">
    <property type="entry name" value="GLUTATHIONE S-TRANSFERASE OMEGA"/>
    <property type="match status" value="1"/>
</dbReference>
<protein>
    <submittedName>
        <fullName evidence="2">Glutathione S-transferase</fullName>
    </submittedName>
</protein>
<dbReference type="GO" id="GO:0016740">
    <property type="term" value="F:transferase activity"/>
    <property type="evidence" value="ECO:0007669"/>
    <property type="project" value="UniProtKB-KW"/>
</dbReference>
<dbReference type="Pfam" id="PF13417">
    <property type="entry name" value="GST_N_3"/>
    <property type="match status" value="1"/>
</dbReference>
<dbReference type="AlphaFoldDB" id="A0A431W9C0"/>
<comment type="caution">
    <text evidence="2">The sequence shown here is derived from an EMBL/GenBank/DDBJ whole genome shotgun (WGS) entry which is preliminary data.</text>
</comment>
<dbReference type="InterPro" id="IPR036249">
    <property type="entry name" value="Thioredoxin-like_sf"/>
</dbReference>
<feature type="domain" description="GST N-terminal" evidence="1">
    <location>
        <begin position="2"/>
        <end position="81"/>
    </location>
</feature>
<dbReference type="GO" id="GO:0005737">
    <property type="term" value="C:cytoplasm"/>
    <property type="evidence" value="ECO:0007669"/>
    <property type="project" value="TreeGrafter"/>
</dbReference>